<dbReference type="AlphaFoldDB" id="A0A914YKG4"/>
<dbReference type="Gene3D" id="3.30.420.10">
    <property type="entry name" value="Ribonuclease H-like superfamily/Ribonuclease H"/>
    <property type="match status" value="1"/>
</dbReference>
<proteinExistence type="predicted"/>
<dbReference type="Proteomes" id="UP000887577">
    <property type="component" value="Unplaced"/>
</dbReference>
<name>A0A914YKG4_9BILA</name>
<dbReference type="PROSITE" id="PS50822">
    <property type="entry name" value="PIWI"/>
    <property type="match status" value="1"/>
</dbReference>
<evidence type="ECO:0000259" key="1">
    <source>
        <dbReference type="PROSITE" id="PS50822"/>
    </source>
</evidence>
<sequence>MVLSTELPFAIGAISDLKCDAQVTVIVPNRMHNLRFMLEGANAQMRPPEQNVRPGTIIDTVVVHPSYNEFYLNPHVALQGTAKTPRFTILYDGNNLSNDAVQLLCYTLCFGHQIVRLPTSLPSPVYIATRYAERGRALLNASSTLIEVTGSDTFAQLAQDLPYYHSEVLRDLRVNA</sequence>
<dbReference type="InterPro" id="IPR012337">
    <property type="entry name" value="RNaseH-like_sf"/>
</dbReference>
<dbReference type="PANTHER" id="PTHR22891">
    <property type="entry name" value="EUKARYOTIC TRANSLATION INITIATION FACTOR 2C"/>
    <property type="match status" value="1"/>
</dbReference>
<dbReference type="InterPro" id="IPR003165">
    <property type="entry name" value="Piwi"/>
</dbReference>
<dbReference type="Pfam" id="PF02171">
    <property type="entry name" value="Piwi"/>
    <property type="match status" value="1"/>
</dbReference>
<dbReference type="GO" id="GO:0003676">
    <property type="term" value="F:nucleic acid binding"/>
    <property type="evidence" value="ECO:0007669"/>
    <property type="project" value="InterPro"/>
</dbReference>
<dbReference type="InterPro" id="IPR036397">
    <property type="entry name" value="RNaseH_sf"/>
</dbReference>
<evidence type="ECO:0000313" key="3">
    <source>
        <dbReference type="WBParaSite" id="PSU_v2.g19366.t1"/>
    </source>
</evidence>
<accession>A0A914YKG4</accession>
<organism evidence="2 3">
    <name type="scientific">Panagrolaimus superbus</name>
    <dbReference type="NCBI Taxonomy" id="310955"/>
    <lineage>
        <taxon>Eukaryota</taxon>
        <taxon>Metazoa</taxon>
        <taxon>Ecdysozoa</taxon>
        <taxon>Nematoda</taxon>
        <taxon>Chromadorea</taxon>
        <taxon>Rhabditida</taxon>
        <taxon>Tylenchina</taxon>
        <taxon>Panagrolaimomorpha</taxon>
        <taxon>Panagrolaimoidea</taxon>
        <taxon>Panagrolaimidae</taxon>
        <taxon>Panagrolaimus</taxon>
    </lineage>
</organism>
<protein>
    <submittedName>
        <fullName evidence="3">Piwi domain-containing protein</fullName>
    </submittedName>
</protein>
<feature type="domain" description="Piwi" evidence="1">
    <location>
        <begin position="20"/>
        <end position="140"/>
    </location>
</feature>
<evidence type="ECO:0000313" key="2">
    <source>
        <dbReference type="Proteomes" id="UP000887577"/>
    </source>
</evidence>
<reference evidence="3" key="1">
    <citation type="submission" date="2022-11" db="UniProtKB">
        <authorList>
            <consortium name="WormBaseParasite"/>
        </authorList>
    </citation>
    <scope>IDENTIFICATION</scope>
</reference>
<keyword evidence="2" id="KW-1185">Reference proteome</keyword>
<dbReference type="SUPFAM" id="SSF53098">
    <property type="entry name" value="Ribonuclease H-like"/>
    <property type="match status" value="1"/>
</dbReference>
<dbReference type="WBParaSite" id="PSU_v2.g19366.t1">
    <property type="protein sequence ID" value="PSU_v2.g19366.t1"/>
    <property type="gene ID" value="PSU_v2.g19366"/>
</dbReference>
<dbReference type="SMART" id="SM00950">
    <property type="entry name" value="Piwi"/>
    <property type="match status" value="1"/>
</dbReference>